<evidence type="ECO:0000313" key="3">
    <source>
        <dbReference type="Proteomes" id="UP000807342"/>
    </source>
</evidence>
<comment type="caution">
    <text evidence="2">The sequence shown here is derived from an EMBL/GenBank/DDBJ whole genome shotgun (WGS) entry which is preliminary data.</text>
</comment>
<feature type="region of interest" description="Disordered" evidence="1">
    <location>
        <begin position="298"/>
        <end position="372"/>
    </location>
</feature>
<feature type="compositionally biased region" description="Low complexity" evidence="1">
    <location>
        <begin position="339"/>
        <end position="359"/>
    </location>
</feature>
<evidence type="ECO:0000256" key="1">
    <source>
        <dbReference type="SAM" id="MobiDB-lite"/>
    </source>
</evidence>
<proteinExistence type="predicted"/>
<sequence>MAYPSSRPRVAPEFVTAYTVSEVESPAPWNKLQPESLEDNFNVEEVFIAPPLPRRPDYHNGGRNYRSRGSRAWVPSPTPAPFYREEYECTAHGFRVEGMYEYDRRPEGNWRQHRAISPSLSDSSSACSAPDCEECVYMESRRRYGGHDSRRPAKPVPYVIVPGNSIGARRSPSPDSQHANYTRSRAYGHEAPRVYRLHDSVELAHAAEEPPPTREASPTDDDTSVVANSHNQVVLFRGTSGGRAPSNGTSIMHSNVSSPRWSVAGQQYPSGSETQSDILSRSPVTSLDGLYEYPDPRFAHHVHPPPRVQQHTRGPVVITRSDGSYGSDRLGDYDDGEYSDLSGGSERFSSSERSFSSDSGRYYSHGYERRFW</sequence>
<dbReference type="Proteomes" id="UP000807342">
    <property type="component" value="Unassembled WGS sequence"/>
</dbReference>
<accession>A0A9P6C6A6</accession>
<feature type="compositionally biased region" description="Polar residues" evidence="1">
    <location>
        <begin position="246"/>
        <end position="281"/>
    </location>
</feature>
<feature type="region of interest" description="Disordered" evidence="1">
    <location>
        <begin position="237"/>
        <end position="281"/>
    </location>
</feature>
<feature type="region of interest" description="Disordered" evidence="1">
    <location>
        <begin position="143"/>
        <end position="180"/>
    </location>
</feature>
<organism evidence="2 3">
    <name type="scientific">Macrolepiota fuliginosa MF-IS2</name>
    <dbReference type="NCBI Taxonomy" id="1400762"/>
    <lineage>
        <taxon>Eukaryota</taxon>
        <taxon>Fungi</taxon>
        <taxon>Dikarya</taxon>
        <taxon>Basidiomycota</taxon>
        <taxon>Agaricomycotina</taxon>
        <taxon>Agaricomycetes</taxon>
        <taxon>Agaricomycetidae</taxon>
        <taxon>Agaricales</taxon>
        <taxon>Agaricineae</taxon>
        <taxon>Agaricaceae</taxon>
        <taxon>Macrolepiota</taxon>
    </lineage>
</organism>
<gene>
    <name evidence="2" type="ORF">P691DRAFT_773739</name>
</gene>
<keyword evidence="3" id="KW-1185">Reference proteome</keyword>
<evidence type="ECO:0000313" key="2">
    <source>
        <dbReference type="EMBL" id="KAF9450655.1"/>
    </source>
</evidence>
<dbReference type="OrthoDB" id="3063972at2759"/>
<feature type="region of interest" description="Disordered" evidence="1">
    <location>
        <begin position="52"/>
        <end position="71"/>
    </location>
</feature>
<name>A0A9P6C6A6_9AGAR</name>
<reference evidence="2" key="1">
    <citation type="submission" date="2020-11" db="EMBL/GenBank/DDBJ databases">
        <authorList>
            <consortium name="DOE Joint Genome Institute"/>
            <person name="Ahrendt S."/>
            <person name="Riley R."/>
            <person name="Andreopoulos W."/>
            <person name="Labutti K."/>
            <person name="Pangilinan J."/>
            <person name="Ruiz-Duenas F.J."/>
            <person name="Barrasa J.M."/>
            <person name="Sanchez-Garcia M."/>
            <person name="Camarero S."/>
            <person name="Miyauchi S."/>
            <person name="Serrano A."/>
            <person name="Linde D."/>
            <person name="Babiker R."/>
            <person name="Drula E."/>
            <person name="Ayuso-Fernandez I."/>
            <person name="Pacheco R."/>
            <person name="Padilla G."/>
            <person name="Ferreira P."/>
            <person name="Barriuso J."/>
            <person name="Kellner H."/>
            <person name="Castanera R."/>
            <person name="Alfaro M."/>
            <person name="Ramirez L."/>
            <person name="Pisabarro A.G."/>
            <person name="Kuo A."/>
            <person name="Tritt A."/>
            <person name="Lipzen A."/>
            <person name="He G."/>
            <person name="Yan M."/>
            <person name="Ng V."/>
            <person name="Cullen D."/>
            <person name="Martin F."/>
            <person name="Rosso M.-N."/>
            <person name="Henrissat B."/>
            <person name="Hibbett D."/>
            <person name="Martinez A.T."/>
            <person name="Grigoriev I.V."/>
        </authorList>
    </citation>
    <scope>NUCLEOTIDE SEQUENCE</scope>
    <source>
        <strain evidence="2">MF-IS2</strain>
    </source>
</reference>
<protein>
    <submittedName>
        <fullName evidence="2">Uncharacterized protein</fullName>
    </submittedName>
</protein>
<dbReference type="AlphaFoldDB" id="A0A9P6C6A6"/>
<dbReference type="EMBL" id="MU151100">
    <property type="protein sequence ID" value="KAF9450655.1"/>
    <property type="molecule type" value="Genomic_DNA"/>
</dbReference>